<reference evidence="1 2" key="1">
    <citation type="submission" date="2020-08" db="EMBL/GenBank/DDBJ databases">
        <title>Genomic Encyclopedia of Type Strains, Phase IV (KMG-IV): sequencing the most valuable type-strain genomes for metagenomic binning, comparative biology and taxonomic classification.</title>
        <authorList>
            <person name="Goeker M."/>
        </authorList>
    </citation>
    <scope>NUCLEOTIDE SEQUENCE [LARGE SCALE GENOMIC DNA]</scope>
    <source>
        <strain evidence="1 2">DSM 103462</strain>
    </source>
</reference>
<evidence type="ECO:0000313" key="1">
    <source>
        <dbReference type="EMBL" id="MBB5225716.1"/>
    </source>
</evidence>
<gene>
    <name evidence="1" type="ORF">HNP76_001073</name>
</gene>
<protein>
    <submittedName>
        <fullName evidence="1">Uncharacterized protein</fullName>
    </submittedName>
</protein>
<name>A0A7W8G8E9_9SPIR</name>
<sequence>MDNFFEPVQHDGEYVLTKKGSRDFGEITPEIAKSIKRQAGKIRLRIGIEEKDNKGNFGEKHIERPARLEQMRAAGFECARDLVEAVCGDFDEIYENGMDLLLYKYGKNDVMAYVELTPMPDGEFYDVKTALPTRRTFIKNKNPVWKKIPVKNNAALT</sequence>
<dbReference type="EMBL" id="JACHFQ010000003">
    <property type="protein sequence ID" value="MBB5225716.1"/>
    <property type="molecule type" value="Genomic_DNA"/>
</dbReference>
<organism evidence="1 2">
    <name type="scientific">Treponema ruminis</name>
    <dbReference type="NCBI Taxonomy" id="744515"/>
    <lineage>
        <taxon>Bacteria</taxon>
        <taxon>Pseudomonadati</taxon>
        <taxon>Spirochaetota</taxon>
        <taxon>Spirochaetia</taxon>
        <taxon>Spirochaetales</taxon>
        <taxon>Treponemataceae</taxon>
        <taxon>Treponema</taxon>
    </lineage>
</organism>
<comment type="caution">
    <text evidence="1">The sequence shown here is derived from an EMBL/GenBank/DDBJ whole genome shotgun (WGS) entry which is preliminary data.</text>
</comment>
<keyword evidence="2" id="KW-1185">Reference proteome</keyword>
<dbReference type="RefSeq" id="WP_184658266.1">
    <property type="nucleotide sequence ID" value="NZ_CP031518.1"/>
</dbReference>
<dbReference type="Proteomes" id="UP000518887">
    <property type="component" value="Unassembled WGS sequence"/>
</dbReference>
<accession>A0A7W8G8E9</accession>
<evidence type="ECO:0000313" key="2">
    <source>
        <dbReference type="Proteomes" id="UP000518887"/>
    </source>
</evidence>
<dbReference type="AlphaFoldDB" id="A0A7W8G8E9"/>
<proteinExistence type="predicted"/>